<evidence type="ECO:0000256" key="9">
    <source>
        <dbReference type="ARBA" id="ARBA00023295"/>
    </source>
</evidence>
<dbReference type="AlphaFoldDB" id="A0A9Q5HZ98"/>
<evidence type="ECO:0000256" key="10">
    <source>
        <dbReference type="ARBA" id="ARBA00023326"/>
    </source>
</evidence>
<dbReference type="InterPro" id="IPR017853">
    <property type="entry name" value="GH"/>
</dbReference>
<evidence type="ECO:0000313" key="14">
    <source>
        <dbReference type="EMBL" id="OCB88766.1"/>
    </source>
</evidence>
<dbReference type="PROSITE" id="PS00591">
    <property type="entry name" value="GH10_1"/>
    <property type="match status" value="1"/>
</dbReference>
<dbReference type="InterPro" id="IPR031158">
    <property type="entry name" value="GH10_AS"/>
</dbReference>
<keyword evidence="5" id="KW-0964">Secreted</keyword>
<keyword evidence="15" id="KW-1185">Reference proteome</keyword>
<name>A0A9Q5HZ98_SANBA</name>
<evidence type="ECO:0000256" key="8">
    <source>
        <dbReference type="ARBA" id="ARBA00023277"/>
    </source>
</evidence>
<comment type="subcellular location">
    <subcellularLocation>
        <location evidence="2">Secreted</location>
    </subcellularLocation>
</comment>
<evidence type="ECO:0000313" key="15">
    <source>
        <dbReference type="Proteomes" id="UP000757232"/>
    </source>
</evidence>
<organism evidence="14 15">
    <name type="scientific">Sanghuangporus baumii</name>
    <name type="common">Phellinus baumii</name>
    <dbReference type="NCBI Taxonomy" id="108892"/>
    <lineage>
        <taxon>Eukaryota</taxon>
        <taxon>Fungi</taxon>
        <taxon>Dikarya</taxon>
        <taxon>Basidiomycota</taxon>
        <taxon>Agaricomycotina</taxon>
        <taxon>Agaricomycetes</taxon>
        <taxon>Hymenochaetales</taxon>
        <taxon>Hymenochaetaceae</taxon>
        <taxon>Sanghuangporus</taxon>
    </lineage>
</organism>
<gene>
    <name evidence="14" type="ORF">A7U60_g4054</name>
</gene>
<dbReference type="PROSITE" id="PS51760">
    <property type="entry name" value="GH10_2"/>
    <property type="match status" value="1"/>
</dbReference>
<evidence type="ECO:0000259" key="13">
    <source>
        <dbReference type="PROSITE" id="PS51760"/>
    </source>
</evidence>
<comment type="similarity">
    <text evidence="4 12">Belongs to the glycosyl hydrolase 10 (cellulase F) family.</text>
</comment>
<evidence type="ECO:0000256" key="7">
    <source>
        <dbReference type="ARBA" id="ARBA00022801"/>
    </source>
</evidence>
<dbReference type="PRINTS" id="PR00134">
    <property type="entry name" value="GLHYDRLASE10"/>
</dbReference>
<comment type="caution">
    <text evidence="14">The sequence shown here is derived from an EMBL/GenBank/DDBJ whole genome shotgun (WGS) entry which is preliminary data.</text>
</comment>
<dbReference type="SUPFAM" id="SSF51445">
    <property type="entry name" value="(Trans)glycosidases"/>
    <property type="match status" value="1"/>
</dbReference>
<dbReference type="PANTHER" id="PTHR31490:SF35">
    <property type="entry name" value="ENDO-1,4-BETA-XYLANASE"/>
    <property type="match status" value="1"/>
</dbReference>
<dbReference type="GO" id="GO:0045493">
    <property type="term" value="P:xylan catabolic process"/>
    <property type="evidence" value="ECO:0007669"/>
    <property type="project" value="UniProtKB-KW"/>
</dbReference>
<dbReference type="Pfam" id="PF00331">
    <property type="entry name" value="Glyco_hydro_10"/>
    <property type="match status" value="1"/>
</dbReference>
<dbReference type="GO" id="GO:0005576">
    <property type="term" value="C:extracellular region"/>
    <property type="evidence" value="ECO:0007669"/>
    <property type="project" value="UniProtKB-SubCell"/>
</dbReference>
<proteinExistence type="inferred from homology"/>
<evidence type="ECO:0000256" key="6">
    <source>
        <dbReference type="ARBA" id="ARBA00022651"/>
    </source>
</evidence>
<evidence type="ECO:0000256" key="12">
    <source>
        <dbReference type="RuleBase" id="RU361174"/>
    </source>
</evidence>
<comment type="pathway">
    <text evidence="3">Glycan degradation; xylan degradation.</text>
</comment>
<evidence type="ECO:0000256" key="2">
    <source>
        <dbReference type="ARBA" id="ARBA00004613"/>
    </source>
</evidence>
<dbReference type="InterPro" id="IPR001000">
    <property type="entry name" value="GH10_dom"/>
</dbReference>
<evidence type="ECO:0000256" key="5">
    <source>
        <dbReference type="ARBA" id="ARBA00022525"/>
    </source>
</evidence>
<evidence type="ECO:0000256" key="3">
    <source>
        <dbReference type="ARBA" id="ARBA00004851"/>
    </source>
</evidence>
<sequence>MHHFRLISYSWDVVNEVLNDDGSMRSSVFYNTMGTDFINVAFNAARSADPNTKLYINDYNIEGSGSKSSAMVNLVQSLKSAGVPIEGVGLQGHFIVGSLPSDIAGTIQAYANLGVEVAITELDIRMTLPADDQKLQQQATDYQTVIEACRSVQACVGVTVWDFTDKYSWVPDTFPGQGAACPWDENLNKKPAYDGILAGWSA</sequence>
<keyword evidence="10 12" id="KW-0624">Polysaccharide degradation</keyword>
<comment type="catalytic activity">
    <reaction evidence="1 12">
        <text>Endohydrolysis of (1-&gt;4)-beta-D-xylosidic linkages in xylans.</text>
        <dbReference type="EC" id="3.2.1.8"/>
    </reaction>
</comment>
<feature type="active site" description="Nucleophile" evidence="11">
    <location>
        <position position="121"/>
    </location>
</feature>
<accession>A0A9Q5HZ98</accession>
<evidence type="ECO:0000256" key="4">
    <source>
        <dbReference type="ARBA" id="ARBA00007495"/>
    </source>
</evidence>
<dbReference type="InterPro" id="IPR044846">
    <property type="entry name" value="GH10"/>
</dbReference>
<dbReference type="EMBL" id="LNZH02000171">
    <property type="protein sequence ID" value="OCB88766.1"/>
    <property type="molecule type" value="Genomic_DNA"/>
</dbReference>
<dbReference type="EC" id="3.2.1.8" evidence="12"/>
<dbReference type="Proteomes" id="UP000757232">
    <property type="component" value="Unassembled WGS sequence"/>
</dbReference>
<evidence type="ECO:0000256" key="11">
    <source>
        <dbReference type="PROSITE-ProRule" id="PRU10061"/>
    </source>
</evidence>
<feature type="domain" description="GH10" evidence="13">
    <location>
        <begin position="1"/>
        <end position="199"/>
    </location>
</feature>
<dbReference type="OrthoDB" id="3055998at2759"/>
<keyword evidence="7 12" id="KW-0378">Hydrolase</keyword>
<dbReference type="Gene3D" id="3.20.20.80">
    <property type="entry name" value="Glycosidases"/>
    <property type="match status" value="1"/>
</dbReference>
<keyword evidence="8 12" id="KW-0119">Carbohydrate metabolism</keyword>
<dbReference type="SMART" id="SM00633">
    <property type="entry name" value="Glyco_10"/>
    <property type="match status" value="1"/>
</dbReference>
<dbReference type="PANTHER" id="PTHR31490">
    <property type="entry name" value="GLYCOSYL HYDROLASE"/>
    <property type="match status" value="1"/>
</dbReference>
<dbReference type="GO" id="GO:0031176">
    <property type="term" value="F:endo-1,4-beta-xylanase activity"/>
    <property type="evidence" value="ECO:0007669"/>
    <property type="project" value="UniProtKB-EC"/>
</dbReference>
<evidence type="ECO:0000256" key="1">
    <source>
        <dbReference type="ARBA" id="ARBA00000681"/>
    </source>
</evidence>
<keyword evidence="9 12" id="KW-0326">Glycosidase</keyword>
<protein>
    <recommendedName>
        <fullName evidence="12">Beta-xylanase</fullName>
        <ecNumber evidence="12">3.2.1.8</ecNumber>
    </recommendedName>
</protein>
<reference evidence="14" key="1">
    <citation type="submission" date="2016-06" db="EMBL/GenBank/DDBJ databases">
        <title>Draft Genome sequence of the fungus Inonotus baumii.</title>
        <authorList>
            <person name="Zhu H."/>
            <person name="Lin W."/>
        </authorList>
    </citation>
    <scope>NUCLEOTIDE SEQUENCE</scope>
    <source>
        <strain evidence="14">821</strain>
    </source>
</reference>
<keyword evidence="6 14" id="KW-0858">Xylan degradation</keyword>